<feature type="non-terminal residue" evidence="3">
    <location>
        <position position="1"/>
    </location>
</feature>
<reference evidence="3" key="1">
    <citation type="journal article" date="2014" name="Front. Microbiol.">
        <title>High frequency of phylogenetically diverse reductive dehalogenase-homologous genes in deep subseafloor sedimentary metagenomes.</title>
        <authorList>
            <person name="Kawai M."/>
            <person name="Futagami T."/>
            <person name="Toyoda A."/>
            <person name="Takaki Y."/>
            <person name="Nishi S."/>
            <person name="Hori S."/>
            <person name="Arai W."/>
            <person name="Tsubouchi T."/>
            <person name="Morono Y."/>
            <person name="Uchiyama I."/>
            <person name="Ito T."/>
            <person name="Fujiyama A."/>
            <person name="Inagaki F."/>
            <person name="Takami H."/>
        </authorList>
    </citation>
    <scope>NUCLEOTIDE SEQUENCE</scope>
    <source>
        <strain evidence="3">Expedition CK06-06</strain>
    </source>
</reference>
<name>X0XPB1_9ZZZZ</name>
<comment type="caution">
    <text evidence="3">The sequence shown here is derived from an EMBL/GenBank/DDBJ whole genome shotgun (WGS) entry which is preliminary data.</text>
</comment>
<dbReference type="Gene3D" id="3.30.420.240">
    <property type="match status" value="1"/>
</dbReference>
<dbReference type="AlphaFoldDB" id="X0XPB1"/>
<accession>X0XPB1</accession>
<evidence type="ECO:0000256" key="1">
    <source>
        <dbReference type="ARBA" id="ARBA00022612"/>
    </source>
</evidence>
<organism evidence="3">
    <name type="scientific">marine sediment metagenome</name>
    <dbReference type="NCBI Taxonomy" id="412755"/>
    <lineage>
        <taxon>unclassified sequences</taxon>
        <taxon>metagenomes</taxon>
        <taxon>ecological metagenomes</taxon>
    </lineage>
</organism>
<dbReference type="Pfam" id="PF17289">
    <property type="entry name" value="Terminase_6C"/>
    <property type="match status" value="1"/>
</dbReference>
<sequence length="224" mass="25877">TTDLKGRLFIYEQPEENGLYTMGVDPAKGTGENYSVIQILKILSTKPIKMEQVAVFRDNFTDVYEFSSIVDRLSYFYNNAYIMCENNGEGAAVIQRIWWELENENLINTGAKAKNLGIRASKVTKPRAVLLMKKIVEDGSVSIPNRDTVEELASFIEEKNKFFGKDKPDDCVAALYWAIYLLEMDILDEKFEFIKSDIEDAWGILTDVEKEEDWSWLYDSKMWD</sequence>
<feature type="domain" description="Terminase large subunit gp17-like C-terminal" evidence="2">
    <location>
        <begin position="22"/>
        <end position="179"/>
    </location>
</feature>
<evidence type="ECO:0000313" key="3">
    <source>
        <dbReference type="EMBL" id="GAG37177.1"/>
    </source>
</evidence>
<gene>
    <name evidence="3" type="ORF">S01H1_63635</name>
</gene>
<keyword evidence="1" id="KW-1188">Viral release from host cell</keyword>
<dbReference type="InterPro" id="IPR035421">
    <property type="entry name" value="Terminase_6C"/>
</dbReference>
<proteinExistence type="predicted"/>
<evidence type="ECO:0000259" key="2">
    <source>
        <dbReference type="Pfam" id="PF17289"/>
    </source>
</evidence>
<dbReference type="EMBL" id="BARS01041895">
    <property type="protein sequence ID" value="GAG37177.1"/>
    <property type="molecule type" value="Genomic_DNA"/>
</dbReference>
<protein>
    <recommendedName>
        <fullName evidence="2">Terminase large subunit gp17-like C-terminal domain-containing protein</fullName>
    </recommendedName>
</protein>